<sequence>MRDVVVLIALVLVSWCSAAQDYNYDDDDDETTQEPDVCSSCHVNATCMAKDDVLKCVCNKGLSGNGKSTCRDNDECRLDVEMLCGPGTSCFNTFGSFYCRCAVGYLSSSGKRDFEPNDGTTCADVDECAGGIAACGAGASCENRPGAFACRCLDGYVATNGTEPFQPRRDGTFCVSVATLQPPTTRPPSTRPPTTRPPSTRPPTTRPPSTRPPTTRPPSTRPPTTRPPSTRPPTTRPPSTRPPTTRPPSTRPPTTRPPSTRPPTTRPPSTRPPTTRPPSTRPPTTRPPSTRPPTTRPPSTRPPTTRPPSTRPPTTRPPSTRPPTTRPSIFTSRPATQATTKPSLSPTDKGAAMVDASLTDLDCNAPPELNGTRVKQVGKGPGATAHYKCVDEPEAQVGQWSLVCSTNGTWQGQQFSCTGARKSPSGAKVAGVLVLVGAAAASAVAGLVVFIKKRRCPEGNRYDVESSRKLAFPSGTAAVAASPSRVWKAPSLHGKLKKQVQSTEL</sequence>
<evidence type="ECO:0000256" key="6">
    <source>
        <dbReference type="PROSITE-ProRule" id="PRU00302"/>
    </source>
</evidence>
<dbReference type="Gene3D" id="2.10.70.10">
    <property type="entry name" value="Complement Module, domain 1"/>
    <property type="match status" value="1"/>
</dbReference>
<keyword evidence="1 5" id="KW-0245">EGF-like domain</keyword>
<keyword evidence="2 9" id="KW-0732">Signal</keyword>
<dbReference type="InterPro" id="IPR009030">
    <property type="entry name" value="Growth_fac_rcpt_cys_sf"/>
</dbReference>
<accession>A0AAJ7XB07</accession>
<evidence type="ECO:0000256" key="9">
    <source>
        <dbReference type="SAM" id="SignalP"/>
    </source>
</evidence>
<name>A0AAJ7XB07_PETMA</name>
<feature type="region of interest" description="Disordered" evidence="7">
    <location>
        <begin position="179"/>
        <end position="350"/>
    </location>
</feature>
<comment type="caution">
    <text evidence="5">Lacks conserved residue(s) required for the propagation of feature annotation.</text>
</comment>
<feature type="domain" description="EGF-like" evidence="10">
    <location>
        <begin position="124"/>
        <end position="162"/>
    </location>
</feature>
<feature type="domain" description="Sushi" evidence="11">
    <location>
        <begin position="361"/>
        <end position="419"/>
    </location>
</feature>
<reference evidence="13" key="1">
    <citation type="submission" date="2025-08" db="UniProtKB">
        <authorList>
            <consortium name="RefSeq"/>
        </authorList>
    </citation>
    <scope>IDENTIFICATION</scope>
    <source>
        <tissue evidence="13">Sperm</tissue>
    </source>
</reference>
<dbReference type="PROSITE" id="PS50026">
    <property type="entry name" value="EGF_3"/>
    <property type="match status" value="2"/>
</dbReference>
<dbReference type="SUPFAM" id="SSF57184">
    <property type="entry name" value="Growth factor receptor domain"/>
    <property type="match status" value="1"/>
</dbReference>
<dbReference type="SMART" id="SM00181">
    <property type="entry name" value="EGF"/>
    <property type="match status" value="3"/>
</dbReference>
<dbReference type="InterPro" id="IPR001881">
    <property type="entry name" value="EGF-like_Ca-bd_dom"/>
</dbReference>
<dbReference type="KEGG" id="pmrn:116951894"/>
<dbReference type="InterPro" id="IPR049883">
    <property type="entry name" value="NOTCH1_EGF-like"/>
</dbReference>
<dbReference type="Proteomes" id="UP001318040">
    <property type="component" value="Chromosome 44"/>
</dbReference>
<dbReference type="InterPro" id="IPR018097">
    <property type="entry name" value="EGF_Ca-bd_CS"/>
</dbReference>
<dbReference type="PROSITE" id="PS00010">
    <property type="entry name" value="ASX_HYDROXYL"/>
    <property type="match status" value="2"/>
</dbReference>
<feature type="compositionally biased region" description="Polar residues" evidence="7">
    <location>
        <begin position="329"/>
        <end position="346"/>
    </location>
</feature>
<evidence type="ECO:0000256" key="8">
    <source>
        <dbReference type="SAM" id="Phobius"/>
    </source>
</evidence>
<proteinExistence type="predicted"/>
<evidence type="ECO:0000256" key="7">
    <source>
        <dbReference type="SAM" id="MobiDB-lite"/>
    </source>
</evidence>
<dbReference type="InterPro" id="IPR035976">
    <property type="entry name" value="Sushi/SCR/CCP_sf"/>
</dbReference>
<keyword evidence="6" id="KW-0768">Sushi</keyword>
<dbReference type="Pfam" id="PF07645">
    <property type="entry name" value="EGF_CA"/>
    <property type="match status" value="2"/>
</dbReference>
<dbReference type="CDD" id="cd00054">
    <property type="entry name" value="EGF_CA"/>
    <property type="match status" value="1"/>
</dbReference>
<dbReference type="PANTHER" id="PTHR24051:SF5">
    <property type="entry name" value="SUSHI DOMAIN-CONTAINING PROTEIN 1"/>
    <property type="match status" value="1"/>
</dbReference>
<dbReference type="SUPFAM" id="SSF57535">
    <property type="entry name" value="Complement control module/SCR domain"/>
    <property type="match status" value="1"/>
</dbReference>
<evidence type="ECO:0000256" key="5">
    <source>
        <dbReference type="PROSITE-ProRule" id="PRU00076"/>
    </source>
</evidence>
<evidence type="ECO:0000256" key="1">
    <source>
        <dbReference type="ARBA" id="ARBA00022536"/>
    </source>
</evidence>
<keyword evidence="3" id="KW-0677">Repeat</keyword>
<keyword evidence="4" id="KW-1015">Disulfide bond</keyword>
<dbReference type="PROSITE" id="PS01187">
    <property type="entry name" value="EGF_CA"/>
    <property type="match status" value="1"/>
</dbReference>
<evidence type="ECO:0000259" key="11">
    <source>
        <dbReference type="PROSITE" id="PS50923"/>
    </source>
</evidence>
<dbReference type="GO" id="GO:0005509">
    <property type="term" value="F:calcium ion binding"/>
    <property type="evidence" value="ECO:0007669"/>
    <property type="project" value="InterPro"/>
</dbReference>
<feature type="compositionally biased region" description="Pro residues" evidence="7">
    <location>
        <begin position="184"/>
        <end position="325"/>
    </location>
</feature>
<evidence type="ECO:0000256" key="2">
    <source>
        <dbReference type="ARBA" id="ARBA00022729"/>
    </source>
</evidence>
<evidence type="ECO:0000259" key="10">
    <source>
        <dbReference type="PROSITE" id="PS50026"/>
    </source>
</evidence>
<dbReference type="AlphaFoldDB" id="A0AAJ7XB07"/>
<dbReference type="FunFam" id="2.10.25.10:FF:000038">
    <property type="entry name" value="Fibrillin 2"/>
    <property type="match status" value="1"/>
</dbReference>
<feature type="chain" id="PRO_5042513759" evidence="9">
    <location>
        <begin position="19"/>
        <end position="505"/>
    </location>
</feature>
<feature type="signal peptide" evidence="9">
    <location>
        <begin position="1"/>
        <end position="18"/>
    </location>
</feature>
<dbReference type="SUPFAM" id="SSF57196">
    <property type="entry name" value="EGF/Laminin"/>
    <property type="match status" value="1"/>
</dbReference>
<dbReference type="InterPro" id="IPR051622">
    <property type="entry name" value="R-tyr_protein_phosphatases"/>
</dbReference>
<feature type="transmembrane region" description="Helical" evidence="8">
    <location>
        <begin position="429"/>
        <end position="451"/>
    </location>
</feature>
<organism evidence="12 13">
    <name type="scientific">Petromyzon marinus</name>
    <name type="common">Sea lamprey</name>
    <dbReference type="NCBI Taxonomy" id="7757"/>
    <lineage>
        <taxon>Eukaryota</taxon>
        <taxon>Metazoa</taxon>
        <taxon>Chordata</taxon>
        <taxon>Craniata</taxon>
        <taxon>Vertebrata</taxon>
        <taxon>Cyclostomata</taxon>
        <taxon>Hyperoartia</taxon>
        <taxon>Petromyzontiformes</taxon>
        <taxon>Petromyzontidae</taxon>
        <taxon>Petromyzon</taxon>
    </lineage>
</organism>
<gene>
    <name evidence="13" type="primary">LOC116951894</name>
</gene>
<dbReference type="RefSeq" id="XP_032826613.1">
    <property type="nucleotide sequence ID" value="XM_032970722.1"/>
</dbReference>
<dbReference type="InterPro" id="IPR000742">
    <property type="entry name" value="EGF"/>
</dbReference>
<keyword evidence="8" id="KW-1133">Transmembrane helix</keyword>
<feature type="domain" description="EGF-like" evidence="10">
    <location>
        <begin position="72"/>
        <end position="111"/>
    </location>
</feature>
<protein>
    <submittedName>
        <fullName evidence="13">Uncharacterized protein DKFZp434B061-like</fullName>
    </submittedName>
</protein>
<keyword evidence="8" id="KW-0472">Membrane</keyword>
<dbReference type="SMART" id="SM00179">
    <property type="entry name" value="EGF_CA"/>
    <property type="match status" value="2"/>
</dbReference>
<dbReference type="PANTHER" id="PTHR24051">
    <property type="entry name" value="SUSHI DOMAIN-CONTAINING PROTEIN 1"/>
    <property type="match status" value="1"/>
</dbReference>
<dbReference type="InterPro" id="IPR000436">
    <property type="entry name" value="Sushi_SCR_CCP_dom"/>
</dbReference>
<keyword evidence="12" id="KW-1185">Reference proteome</keyword>
<dbReference type="Gene3D" id="2.10.25.10">
    <property type="entry name" value="Laminin"/>
    <property type="match status" value="3"/>
</dbReference>
<evidence type="ECO:0000256" key="3">
    <source>
        <dbReference type="ARBA" id="ARBA00022737"/>
    </source>
</evidence>
<dbReference type="PROSITE" id="PS50923">
    <property type="entry name" value="SUSHI"/>
    <property type="match status" value="1"/>
</dbReference>
<evidence type="ECO:0000313" key="13">
    <source>
        <dbReference type="RefSeq" id="XP_032826613.1"/>
    </source>
</evidence>
<keyword evidence="8" id="KW-0812">Transmembrane</keyword>
<dbReference type="InterPro" id="IPR000152">
    <property type="entry name" value="EGF-type_Asp/Asn_hydroxyl_site"/>
</dbReference>
<evidence type="ECO:0000313" key="12">
    <source>
        <dbReference type="Proteomes" id="UP001318040"/>
    </source>
</evidence>
<evidence type="ECO:0000256" key="4">
    <source>
        <dbReference type="ARBA" id="ARBA00023157"/>
    </source>
</evidence>